<accession>A0A8M2BAM2</accession>
<protein>
    <submittedName>
        <fullName evidence="4 6">Cytokine receptor family member B16</fullName>
    </submittedName>
</protein>
<dbReference type="GeneTree" id="ENSGT00940000165457"/>
<reference evidence="6" key="8">
    <citation type="submission" date="2025-04" db="UniProtKB">
        <authorList>
            <consortium name="RefSeq"/>
        </authorList>
    </citation>
    <scope>IDENTIFICATION</scope>
    <source>
        <strain evidence="6">Tuebingen</strain>
    </source>
</reference>
<keyword evidence="1" id="KW-1133">Transmembrane helix</keyword>
<evidence type="ECO:0000313" key="5">
    <source>
        <dbReference type="Proteomes" id="UP000000437"/>
    </source>
</evidence>
<keyword evidence="2 6" id="KW-0732">Signal</keyword>
<dbReference type="ZFIN" id="ZDB-GENE-071120-9">
    <property type="gene designation" value="crfb16"/>
</dbReference>
<dbReference type="OrthoDB" id="8704831at2759"/>
<feature type="domain" description="Fibronectin type-III" evidence="3">
    <location>
        <begin position="10"/>
        <end position="111"/>
    </location>
</feature>
<dbReference type="AlphaFoldDB" id="F1RA83"/>
<dbReference type="ExpressionAtlas" id="F1RA83">
    <property type="expression patterns" value="baseline"/>
</dbReference>
<evidence type="ECO:0000313" key="7">
    <source>
        <dbReference type="ZFIN" id="ZDB-GENE-071120-9"/>
    </source>
</evidence>
<accession>F1RA83</accession>
<evidence type="ECO:0000256" key="1">
    <source>
        <dbReference type="SAM" id="Phobius"/>
    </source>
</evidence>
<sequence>MCSGLIDSLFLLLLYFSIHHSASLSTYLNISMHSVNMKHILKWSQLQTACSTFNHTVQFQGEYELHKLNGSWVDAYDCQEIRENRCDLTHDLASNSDYSIRIKTNCDGQKSWTQLPKTFNRKDTVLLTPEMIVNVEGDPIQVGFNTTLSAITVKLKVWTEGDEQNALTDMTRAYPYHFSIAAHRGKEKMCFRAEALVDAINKSCSTDTQCVIMHKQTSDMPVIVSVAVVIALAVAFILGWSVTRFSPQIKHIICHREPIPSALLNNCPARAPNLFTVSSEPTEPLLVLVPTLVQMETNER</sequence>
<reference evidence="4" key="2">
    <citation type="submission" date="2011-07" db="UniProtKB">
        <authorList>
            <consortium name="Ensembl"/>
        </authorList>
    </citation>
    <scope>IDENTIFICATION</scope>
    <source>
        <strain evidence="4">Tuebingen</strain>
    </source>
</reference>
<dbReference type="STRING" id="7955.ENSDARP00000090421"/>
<dbReference type="Gene3D" id="2.60.40.10">
    <property type="entry name" value="Immunoglobulins"/>
    <property type="match status" value="2"/>
</dbReference>
<dbReference type="Proteomes" id="UP000000437">
    <property type="component" value="Chromosome 2"/>
</dbReference>
<dbReference type="GO" id="GO:0004896">
    <property type="term" value="F:cytokine receptor activity"/>
    <property type="evidence" value="ECO:0000318"/>
    <property type="project" value="GO_Central"/>
</dbReference>
<dbReference type="Pfam" id="PF01108">
    <property type="entry name" value="Tissue_fac"/>
    <property type="match status" value="1"/>
</dbReference>
<dbReference type="GO" id="GO:0019221">
    <property type="term" value="P:cytokine-mediated signaling pathway"/>
    <property type="evidence" value="ECO:0000318"/>
    <property type="project" value="GO_Central"/>
</dbReference>
<feature type="chain" id="PRO_5043058493" evidence="2 6">
    <location>
        <begin position="24"/>
        <end position="300"/>
    </location>
</feature>
<dbReference type="InterPro" id="IPR036116">
    <property type="entry name" value="FN3_sf"/>
</dbReference>
<dbReference type="RefSeq" id="NP_001410627.1">
    <property type="nucleotide sequence ID" value="NM_001423698.1"/>
</dbReference>
<dbReference type="InterPro" id="IPR013783">
    <property type="entry name" value="Ig-like_fold"/>
</dbReference>
<feature type="signal peptide" evidence="2">
    <location>
        <begin position="1"/>
        <end position="23"/>
    </location>
</feature>
<evidence type="ECO:0000313" key="6">
    <source>
        <dbReference type="RefSeq" id="NP_001410627.1"/>
    </source>
</evidence>
<evidence type="ECO:0000256" key="2">
    <source>
        <dbReference type="SAM" id="SignalP"/>
    </source>
</evidence>
<dbReference type="Bgee" id="ENSDARG00000075181">
    <property type="expression patterns" value="Expressed in zone of skin and 7 other cell types or tissues"/>
</dbReference>
<reference evidence="6" key="6">
    <citation type="journal article" date="2022" name="Genomics">
        <title>Understanding the complexity of epimorphic regeneration in zebrafish caudal fin tissue: A transcriptomic and proteomic approach.</title>
        <authorList>
            <person name="Banu S."/>
            <person name="Gaur N."/>
            <person name="Nair S."/>
            <person name="Ravikrishnan T."/>
            <person name="Khan S."/>
            <person name="Mani S."/>
            <person name="Bharathi S."/>
            <person name="Mandal K."/>
            <person name="Kuram N.A."/>
            <person name="Vuppaladadium S."/>
            <person name="Ravi R."/>
            <person name="Murthy C.L.N."/>
            <person name="Quoseena M."/>
            <person name="Babu N.S."/>
            <person name="Idris M.M."/>
        </authorList>
    </citation>
    <scope>NUCLEOTIDE SEQUENCE</scope>
    <source>
        <strain evidence="6">Tuebingen</strain>
    </source>
</reference>
<dbReference type="CTD" id="100174902"/>
<keyword evidence="1" id="KW-0812">Transmembrane</keyword>
<dbReference type="InterPro" id="IPR050650">
    <property type="entry name" value="Type-II_Cytokine-TF_Rcpt"/>
</dbReference>
<reference evidence="6" key="5">
    <citation type="journal article" date="2015" name="Nat. Commun.">
        <title>RFX transcription factors are essential for hearing in mice.</title>
        <authorList>
            <person name="Elkon R."/>
            <person name="Milon B."/>
            <person name="Morrison L."/>
            <person name="Shah M."/>
            <person name="Vijayakumar S."/>
            <person name="Racherla M."/>
            <person name="Leitch C.C."/>
            <person name="Silipino L."/>
            <person name="Hadi S."/>
            <person name="Weiss-Gayet M."/>
            <person name="Barras E."/>
            <person name="Schmid C.D."/>
            <person name="Ait-Lounis A."/>
            <person name="Barnes A."/>
            <person name="Song Y."/>
            <person name="Eisenman D.J."/>
            <person name="Eliyahu E."/>
            <person name="Frolenkov G.I."/>
            <person name="Strome S.E."/>
            <person name="Durand B."/>
            <person name="Zaghloul N.A."/>
            <person name="Jones S.M."/>
            <person name="Reith W."/>
            <person name="Hertzano R."/>
        </authorList>
    </citation>
    <scope>NUCLEOTIDE SEQUENCE</scope>
    <source>
        <strain evidence="6">Tuebingen</strain>
    </source>
</reference>
<evidence type="ECO:0000259" key="3">
    <source>
        <dbReference type="Pfam" id="PF01108"/>
    </source>
</evidence>
<dbReference type="AGR" id="ZFIN:ZDB-GENE-071120-9"/>
<organism evidence="4">
    <name type="scientific">Danio rerio</name>
    <name type="common">Zebrafish</name>
    <name type="synonym">Brachydanio rerio</name>
    <dbReference type="NCBI Taxonomy" id="7955"/>
    <lineage>
        <taxon>Eukaryota</taxon>
        <taxon>Metazoa</taxon>
        <taxon>Chordata</taxon>
        <taxon>Craniata</taxon>
        <taxon>Vertebrata</taxon>
        <taxon>Euteleostomi</taxon>
        <taxon>Actinopterygii</taxon>
        <taxon>Neopterygii</taxon>
        <taxon>Teleostei</taxon>
        <taxon>Ostariophysi</taxon>
        <taxon>Cypriniformes</taxon>
        <taxon>Danionidae</taxon>
        <taxon>Danioninae</taxon>
        <taxon>Danio</taxon>
    </lineage>
</organism>
<reference evidence="4 5" key="3">
    <citation type="journal article" date="2013" name="Nature">
        <title>The zebrafish reference genome sequence and its relationship to the human genome.</title>
        <authorList>
            <consortium name="Genome Reference Consortium Zebrafish"/>
            <person name="Howe K."/>
            <person name="Clark M.D."/>
            <person name="Torroja C.F."/>
            <person name="Torrance J."/>
            <person name="Berthelot C."/>
            <person name="Muffato M."/>
            <person name="Collins J.E."/>
            <person name="Humphray S."/>
            <person name="McLaren K."/>
            <person name="Matthews L."/>
            <person name="McLaren S."/>
            <person name="Sealy I."/>
            <person name="Caccamo M."/>
            <person name="Churcher C."/>
            <person name="Scott C."/>
            <person name="Barrett J.C."/>
            <person name="Koch R."/>
            <person name="Rauch G.J."/>
            <person name="White S."/>
            <person name="Chow W."/>
            <person name="Kilian B."/>
            <person name="Quintais L.T."/>
            <person name="Guerra-Assuncao J.A."/>
            <person name="Zhou Y."/>
            <person name="Gu Y."/>
            <person name="Yen J."/>
            <person name="Vogel J.H."/>
            <person name="Eyre T."/>
            <person name="Redmond S."/>
            <person name="Banerjee R."/>
            <person name="Chi J."/>
            <person name="Fu B."/>
            <person name="Langley E."/>
            <person name="Maguire S.F."/>
            <person name="Laird G.K."/>
            <person name="Lloyd D."/>
            <person name="Kenyon E."/>
            <person name="Donaldson S."/>
            <person name="Sehra H."/>
            <person name="Almeida-King J."/>
            <person name="Loveland J."/>
            <person name="Trevanion S."/>
            <person name="Jones M."/>
            <person name="Quail M."/>
            <person name="Willey D."/>
            <person name="Hunt A."/>
            <person name="Burton J."/>
            <person name="Sims S."/>
            <person name="McLay K."/>
            <person name="Plumb B."/>
            <person name="Davis J."/>
            <person name="Clee C."/>
            <person name="Oliver K."/>
            <person name="Clark R."/>
            <person name="Riddle C."/>
            <person name="Elliot D."/>
            <person name="Eliott D."/>
            <person name="Threadgold G."/>
            <person name="Harden G."/>
            <person name="Ware D."/>
            <person name="Begum S."/>
            <person name="Mortimore B."/>
            <person name="Mortimer B."/>
            <person name="Kerry G."/>
            <person name="Heath P."/>
            <person name="Phillimore B."/>
            <person name="Tracey A."/>
            <person name="Corby N."/>
            <person name="Dunn M."/>
            <person name="Johnson C."/>
            <person name="Wood J."/>
            <person name="Clark S."/>
            <person name="Pelan S."/>
            <person name="Griffiths G."/>
            <person name="Smith M."/>
            <person name="Glithero R."/>
            <person name="Howden P."/>
            <person name="Barker N."/>
            <person name="Lloyd C."/>
            <person name="Stevens C."/>
            <person name="Harley J."/>
            <person name="Holt K."/>
            <person name="Panagiotidis G."/>
            <person name="Lovell J."/>
            <person name="Beasley H."/>
            <person name="Henderson C."/>
            <person name="Gordon D."/>
            <person name="Auger K."/>
            <person name="Wright D."/>
            <person name="Collins J."/>
            <person name="Raisen C."/>
            <person name="Dyer L."/>
            <person name="Leung K."/>
            <person name="Robertson L."/>
            <person name="Ambridge K."/>
            <person name="Leongamornlert D."/>
            <person name="McGuire S."/>
            <person name="Gilderthorp R."/>
            <person name="Griffiths C."/>
            <person name="Manthravadi D."/>
            <person name="Nichol S."/>
            <person name="Barker G."/>
            <person name="Whitehead S."/>
            <person name="Kay M."/>
            <person name="Brown J."/>
            <person name="Murnane C."/>
            <person name="Gray E."/>
            <person name="Humphries M."/>
            <person name="Sycamore N."/>
            <person name="Barker D."/>
            <person name="Saunders D."/>
            <person name="Wallis J."/>
            <person name="Babbage A."/>
            <person name="Hammond S."/>
            <person name="Mashreghi-Mohammadi M."/>
            <person name="Barr L."/>
            <person name="Martin S."/>
            <person name="Wray P."/>
            <person name="Ellington A."/>
            <person name="Matthews N."/>
            <person name="Ellwood M."/>
            <person name="Woodmansey R."/>
            <person name="Clark G."/>
            <person name="Cooper J."/>
            <person name="Cooper J."/>
            <person name="Tromans A."/>
            <person name="Grafham D."/>
            <person name="Skuce C."/>
            <person name="Pandian R."/>
            <person name="Andrews R."/>
            <person name="Harrison E."/>
            <person name="Kimberley A."/>
            <person name="Garnett J."/>
            <person name="Fosker N."/>
            <person name="Hall R."/>
            <person name="Garner P."/>
            <person name="Kelly D."/>
            <person name="Bird C."/>
            <person name="Palmer S."/>
            <person name="Gehring I."/>
            <person name="Berger A."/>
            <person name="Dooley C.M."/>
            <person name="Ersan-Urun Z."/>
            <person name="Eser C."/>
            <person name="Geiger H."/>
            <person name="Geisler M."/>
            <person name="Karotki L."/>
            <person name="Kirn A."/>
            <person name="Konantz J."/>
            <person name="Konantz M."/>
            <person name="Oberlander M."/>
            <person name="Rudolph-Geiger S."/>
            <person name="Teucke M."/>
            <person name="Lanz C."/>
            <person name="Raddatz G."/>
            <person name="Osoegawa K."/>
            <person name="Zhu B."/>
            <person name="Rapp A."/>
            <person name="Widaa S."/>
            <person name="Langford C."/>
            <person name="Yang F."/>
            <person name="Schuster S.C."/>
            <person name="Carter N.P."/>
            <person name="Harrow J."/>
            <person name="Ning Z."/>
            <person name="Herrero J."/>
            <person name="Searle S.M."/>
            <person name="Enright A."/>
            <person name="Geisler R."/>
            <person name="Plasterk R.H."/>
            <person name="Lee C."/>
            <person name="Westerfield M."/>
            <person name="de Jong P.J."/>
            <person name="Zon L.I."/>
            <person name="Postlethwait J.H."/>
            <person name="Nusslein-Volhard C."/>
            <person name="Hubbard T.J."/>
            <person name="Roest Crollius H."/>
            <person name="Rogers J."/>
            <person name="Stemple D.L."/>
        </authorList>
    </citation>
    <scope>NUCLEOTIDE SEQUENCE [LARGE SCALE GENOMIC DNA]</scope>
    <source>
        <strain evidence="4 5">Tuebingen</strain>
    </source>
</reference>
<dbReference type="Ensembl" id="ENSDART00000099647.6">
    <property type="protein sequence ID" value="ENSDARP00000090421.3"/>
    <property type="gene ID" value="ENSDARG00000075181.6"/>
</dbReference>
<dbReference type="InterPro" id="IPR003961">
    <property type="entry name" value="FN3_dom"/>
</dbReference>
<dbReference type="OMA" id="QGEYERY"/>
<keyword evidence="1" id="KW-0472">Membrane</keyword>
<dbReference type="EMBL" id="CU467941">
    <property type="status" value="NOT_ANNOTATED_CDS"/>
    <property type="molecule type" value="Genomic_DNA"/>
</dbReference>
<dbReference type="PaxDb" id="7955-ENSDARP00000090421"/>
<gene>
    <name evidence="4 6 7" type="primary">crfb16</name>
</gene>
<dbReference type="KEGG" id="dre:100174902"/>
<keyword evidence="6" id="KW-0675">Receptor</keyword>
<dbReference type="GO" id="GO:0005886">
    <property type="term" value="C:plasma membrane"/>
    <property type="evidence" value="ECO:0000318"/>
    <property type="project" value="GO_Central"/>
</dbReference>
<name>F1RA83_DANRE</name>
<reference evidence="6" key="7">
    <citation type="journal article" date="2022" name="Nat. Commun.">
        <title>Identification and establishment of type IV interferon and the characterization of interferon-upsilon including its class II cytokine receptors IFN-upsilonR1 and IL-10R2.</title>
        <authorList>
            <person name="Chen S.N."/>
            <person name="Gan Z."/>
            <person name="Hou J."/>
            <person name="Yang Y.C."/>
            <person name="Huang L."/>
            <person name="Huang B."/>
            <person name="Wang S."/>
            <person name="Nie P."/>
        </authorList>
    </citation>
    <scope>NUCLEOTIDE SEQUENCE</scope>
    <source>
        <strain evidence="6">Tuebingen</strain>
    </source>
</reference>
<keyword evidence="5" id="KW-1185">Reference proteome</keyword>
<reference evidence="6" key="1">
    <citation type="journal article" date="2010" name="J. Immunol.">
        <title>In vivo analysis of Ifn-gamma1 and Ifn-gamma2 signaling in zebrafish.</title>
        <authorList>
            <person name="Aggad D."/>
            <person name="Stein C."/>
            <person name="Sieger D."/>
            <person name="Mazel M."/>
            <person name="Boudinot P."/>
            <person name="Herbomel P."/>
            <person name="Levraud J.P."/>
            <person name="Lutfalla G."/>
            <person name="Leptin M."/>
        </authorList>
    </citation>
    <scope>NUCLEOTIDE SEQUENCE</scope>
    <source>
        <strain evidence="6">Tuebingen</strain>
    </source>
</reference>
<reference evidence="6" key="4">
    <citation type="journal article" date="2015" name="Fish Shellfish Immunol.">
        <title>Cloning, identification of the two cytokine receptor family B subunits CRFB1 and CRFB5 from grass carp (Ctenopharyngodon idella).</title>
        <authorList>
            <person name="Chen H."/>
            <person name="Liu W."/>
            <person name="Wang B."/>
            <person name="Mao H."/>
            <person name="Sun Z."/>
            <person name="Hou Q."/>
            <person name="Mi Y."/>
            <person name="Fan L."/>
            <person name="Hu C."/>
        </authorList>
    </citation>
    <scope>NUCLEOTIDE SEQUENCE</scope>
    <source>
        <strain evidence="6">Tuebingen</strain>
    </source>
</reference>
<dbReference type="PANTHER" id="PTHR20859">
    <property type="entry name" value="INTERFERON/INTERLEUKIN RECEPTOR"/>
    <property type="match status" value="1"/>
</dbReference>
<feature type="transmembrane region" description="Helical" evidence="1">
    <location>
        <begin position="220"/>
        <end position="242"/>
    </location>
</feature>
<evidence type="ECO:0000313" key="4">
    <source>
        <dbReference type="Ensembl" id="ENSDARP00000090421"/>
    </source>
</evidence>
<dbReference type="eggNOG" id="ENOG502S2V6">
    <property type="taxonomic scope" value="Eukaryota"/>
</dbReference>
<dbReference type="PANTHER" id="PTHR20859:SF53">
    <property type="entry name" value="INTERLEUKIN-22 RECEPTOR SUBUNIT ALPHA-1"/>
    <property type="match status" value="1"/>
</dbReference>
<proteinExistence type="predicted"/>
<dbReference type="SUPFAM" id="SSF49265">
    <property type="entry name" value="Fibronectin type III"/>
    <property type="match status" value="1"/>
</dbReference>
<dbReference type="SMR" id="F1RA83"/>
<dbReference type="GeneID" id="100174902"/>